<sequence>MEGGSNSEMKERVERQKGLNPKIEPFVPKKEDFDSGRDLNVRNESAGFDLERGVDKTETVSPKIELDPILGRARNRGVEIEPVLGSVDEGLRNVRGRGRGENLGRRVEMEPILRAHNEERKDAMNENENDNSANGAVNGNGHTVSSMLQLQNQGRMMAMWMKKWNGCIFDGEDPSYGGWHQSPWIKCGLRENLVLVSTYSASSIVECCSCH</sequence>
<organism evidence="2 3">
    <name type="scientific">Datura stramonium</name>
    <name type="common">Jimsonweed</name>
    <name type="synonym">Common thornapple</name>
    <dbReference type="NCBI Taxonomy" id="4076"/>
    <lineage>
        <taxon>Eukaryota</taxon>
        <taxon>Viridiplantae</taxon>
        <taxon>Streptophyta</taxon>
        <taxon>Embryophyta</taxon>
        <taxon>Tracheophyta</taxon>
        <taxon>Spermatophyta</taxon>
        <taxon>Magnoliopsida</taxon>
        <taxon>eudicotyledons</taxon>
        <taxon>Gunneridae</taxon>
        <taxon>Pentapetalae</taxon>
        <taxon>asterids</taxon>
        <taxon>lamiids</taxon>
        <taxon>Solanales</taxon>
        <taxon>Solanaceae</taxon>
        <taxon>Solanoideae</taxon>
        <taxon>Datureae</taxon>
        <taxon>Datura</taxon>
    </lineage>
</organism>
<dbReference type="EMBL" id="JACEIK010001222">
    <property type="protein sequence ID" value="MCD7467356.1"/>
    <property type="molecule type" value="Genomic_DNA"/>
</dbReference>
<keyword evidence="3" id="KW-1185">Reference proteome</keyword>
<evidence type="ECO:0000313" key="3">
    <source>
        <dbReference type="Proteomes" id="UP000823775"/>
    </source>
</evidence>
<evidence type="ECO:0000256" key="1">
    <source>
        <dbReference type="SAM" id="MobiDB-lite"/>
    </source>
</evidence>
<protein>
    <submittedName>
        <fullName evidence="2">Uncharacterized protein</fullName>
    </submittedName>
</protein>
<dbReference type="Proteomes" id="UP000823775">
    <property type="component" value="Unassembled WGS sequence"/>
</dbReference>
<evidence type="ECO:0000313" key="2">
    <source>
        <dbReference type="EMBL" id="MCD7467356.1"/>
    </source>
</evidence>
<feature type="compositionally biased region" description="Basic and acidic residues" evidence="1">
    <location>
        <begin position="27"/>
        <end position="41"/>
    </location>
</feature>
<feature type="region of interest" description="Disordered" evidence="1">
    <location>
        <begin position="1"/>
        <end position="42"/>
    </location>
</feature>
<accession>A0ABS8T946</accession>
<reference evidence="2 3" key="1">
    <citation type="journal article" date="2021" name="BMC Genomics">
        <title>Datura genome reveals duplications of psychoactive alkaloid biosynthetic genes and high mutation rate following tissue culture.</title>
        <authorList>
            <person name="Rajewski A."/>
            <person name="Carter-House D."/>
            <person name="Stajich J."/>
            <person name="Litt A."/>
        </authorList>
    </citation>
    <scope>NUCLEOTIDE SEQUENCE [LARGE SCALE GENOMIC DNA]</scope>
    <source>
        <strain evidence="2">AR-01</strain>
    </source>
</reference>
<feature type="compositionally biased region" description="Basic and acidic residues" evidence="1">
    <location>
        <begin position="8"/>
        <end position="17"/>
    </location>
</feature>
<gene>
    <name evidence="2" type="ORF">HAX54_004763</name>
</gene>
<comment type="caution">
    <text evidence="2">The sequence shown here is derived from an EMBL/GenBank/DDBJ whole genome shotgun (WGS) entry which is preliminary data.</text>
</comment>
<name>A0ABS8T946_DATST</name>
<proteinExistence type="predicted"/>